<gene>
    <name evidence="6" type="ORF">JW984_14965</name>
</gene>
<dbReference type="InterPro" id="IPR018300">
    <property type="entry name" value="Aminotrans_IV_CS"/>
</dbReference>
<evidence type="ECO:0000256" key="4">
    <source>
        <dbReference type="RuleBase" id="RU004106"/>
    </source>
</evidence>
<evidence type="ECO:0000256" key="2">
    <source>
        <dbReference type="ARBA" id="ARBA00009320"/>
    </source>
</evidence>
<keyword evidence="6" id="KW-0032">Aminotransferase</keyword>
<dbReference type="Gene3D" id="3.20.10.10">
    <property type="entry name" value="D-amino Acid Aminotransferase, subunit A, domain 2"/>
    <property type="match status" value="1"/>
</dbReference>
<dbReference type="InterPro" id="IPR043131">
    <property type="entry name" value="BCAT-like_N"/>
</dbReference>
<sequence>MKAWLNGELVGWDKTNVSPLSHSFSRGSAIFEVVDIVKTDRGPAFFGLMEHIERFFRSADYTFMELPIEREGLIEAVLKTARVNNVKRGAAKFFAYYSPMEFSVIPTNPTVDIVIFCMDYDLFNVKQEEISAPVTAGVSKLRKLNPSTVPVHAKATGNYLNPFLAKMEMKKKGYDDVIMLDANGFVAEGATSNVFFVKGSDVMTSTTTNALPGITRTSVIELLTDMGYRVQERNIKPEEFPGVDEAFYTGSVIKVQPIISIDGTKLNKECPGPVTTAISSKMKEVFTGRLEKYNKWLTVIG</sequence>
<keyword evidence="3 5" id="KW-0663">Pyridoxal phosphate</keyword>
<evidence type="ECO:0000256" key="3">
    <source>
        <dbReference type="ARBA" id="ARBA00022898"/>
    </source>
</evidence>
<dbReference type="InterPro" id="IPR001544">
    <property type="entry name" value="Aminotrans_IV"/>
</dbReference>
<dbReference type="InterPro" id="IPR050571">
    <property type="entry name" value="Class-IV_PLP-Dep_Aminotrnsfr"/>
</dbReference>
<comment type="similarity">
    <text evidence="2 4">Belongs to the class-IV pyridoxal-phosphate-dependent aminotransferase family.</text>
</comment>
<dbReference type="InterPro" id="IPR043132">
    <property type="entry name" value="BCAT-like_C"/>
</dbReference>
<keyword evidence="6" id="KW-0808">Transferase</keyword>
<evidence type="ECO:0000256" key="1">
    <source>
        <dbReference type="ARBA" id="ARBA00001933"/>
    </source>
</evidence>
<dbReference type="GO" id="GO:0008652">
    <property type="term" value="P:amino acid biosynthetic process"/>
    <property type="evidence" value="ECO:0007669"/>
    <property type="project" value="UniProtKB-ARBA"/>
</dbReference>
<accession>A0A9D8KJF3</accession>
<dbReference type="Gene3D" id="3.30.470.10">
    <property type="match status" value="1"/>
</dbReference>
<protein>
    <submittedName>
        <fullName evidence="6">Aminotransferase class IV</fullName>
    </submittedName>
</protein>
<dbReference type="PANTHER" id="PTHR42743:SF5">
    <property type="entry name" value="AMINODEOXYCHORISMATE LYASE"/>
    <property type="match status" value="1"/>
</dbReference>
<dbReference type="GO" id="GO:0008483">
    <property type="term" value="F:transaminase activity"/>
    <property type="evidence" value="ECO:0007669"/>
    <property type="project" value="UniProtKB-KW"/>
</dbReference>
<dbReference type="FunFam" id="3.20.10.10:FF:000002">
    <property type="entry name" value="D-alanine aminotransferase"/>
    <property type="match status" value="1"/>
</dbReference>
<dbReference type="AlphaFoldDB" id="A0A9D8KJF3"/>
<dbReference type="GO" id="GO:0046394">
    <property type="term" value="P:carboxylic acid biosynthetic process"/>
    <property type="evidence" value="ECO:0007669"/>
    <property type="project" value="UniProtKB-ARBA"/>
</dbReference>
<dbReference type="SUPFAM" id="SSF56752">
    <property type="entry name" value="D-aminoacid aminotransferase-like PLP-dependent enzymes"/>
    <property type="match status" value="1"/>
</dbReference>
<organism evidence="6 7">
    <name type="scientific">Candidatus Zymogenus saltonus</name>
    <dbReference type="NCBI Taxonomy" id="2844893"/>
    <lineage>
        <taxon>Bacteria</taxon>
        <taxon>Deltaproteobacteria</taxon>
        <taxon>Candidatus Zymogenia</taxon>
        <taxon>Candidatus Zymogeniales</taxon>
        <taxon>Candidatus Zymogenaceae</taxon>
        <taxon>Candidatus Zymogenus</taxon>
    </lineage>
</organism>
<name>A0A9D8KJF3_9DELT</name>
<comment type="cofactor">
    <cofactor evidence="1 5">
        <name>pyridoxal 5'-phosphate</name>
        <dbReference type="ChEBI" id="CHEBI:597326"/>
    </cofactor>
</comment>
<evidence type="ECO:0000256" key="5">
    <source>
        <dbReference type="RuleBase" id="RU004516"/>
    </source>
</evidence>
<reference evidence="6" key="1">
    <citation type="journal article" date="2021" name="Environ. Microbiol.">
        <title>Genomic characterization of three novel Desulfobacterota classes expand the metabolic and phylogenetic diversity of the phylum.</title>
        <authorList>
            <person name="Murphy C.L."/>
            <person name="Biggerstaff J."/>
            <person name="Eichhorn A."/>
            <person name="Ewing E."/>
            <person name="Shahan R."/>
            <person name="Soriano D."/>
            <person name="Stewart S."/>
            <person name="VanMol K."/>
            <person name="Walker R."/>
            <person name="Walters P."/>
            <person name="Elshahed M.S."/>
            <person name="Youssef N.H."/>
        </authorList>
    </citation>
    <scope>NUCLEOTIDE SEQUENCE</scope>
    <source>
        <strain evidence="6">Zod_Metabat.24</strain>
    </source>
</reference>
<evidence type="ECO:0000313" key="6">
    <source>
        <dbReference type="EMBL" id="MBN1574496.1"/>
    </source>
</evidence>
<dbReference type="Proteomes" id="UP000809273">
    <property type="component" value="Unassembled WGS sequence"/>
</dbReference>
<proteinExistence type="inferred from homology"/>
<reference evidence="6" key="2">
    <citation type="submission" date="2021-01" db="EMBL/GenBank/DDBJ databases">
        <authorList>
            <person name="Hahn C.R."/>
            <person name="Youssef N.H."/>
            <person name="Elshahed M."/>
        </authorList>
    </citation>
    <scope>NUCLEOTIDE SEQUENCE</scope>
    <source>
        <strain evidence="6">Zod_Metabat.24</strain>
    </source>
</reference>
<dbReference type="InterPro" id="IPR036038">
    <property type="entry name" value="Aminotransferase-like"/>
</dbReference>
<dbReference type="PROSITE" id="PS00770">
    <property type="entry name" value="AA_TRANSFER_CLASS_4"/>
    <property type="match status" value="1"/>
</dbReference>
<dbReference type="CDD" id="cd00449">
    <property type="entry name" value="PLPDE_IV"/>
    <property type="match status" value="1"/>
</dbReference>
<dbReference type="EMBL" id="JAFGIX010000080">
    <property type="protein sequence ID" value="MBN1574496.1"/>
    <property type="molecule type" value="Genomic_DNA"/>
</dbReference>
<evidence type="ECO:0000313" key="7">
    <source>
        <dbReference type="Proteomes" id="UP000809273"/>
    </source>
</evidence>
<dbReference type="Pfam" id="PF01063">
    <property type="entry name" value="Aminotran_4"/>
    <property type="match status" value="1"/>
</dbReference>
<dbReference type="PANTHER" id="PTHR42743">
    <property type="entry name" value="AMINO-ACID AMINOTRANSFERASE"/>
    <property type="match status" value="1"/>
</dbReference>
<comment type="caution">
    <text evidence="6">The sequence shown here is derived from an EMBL/GenBank/DDBJ whole genome shotgun (WGS) entry which is preliminary data.</text>
</comment>